<name>A4IQB7_GEOTN</name>
<sequence length="297" mass="34045">MVDKFGCFRLGCMKKEGSNGTATRRCSRVTATGRPGCRFALGRRQKPISSKLCLGNWQPRKNACLKPGKRCKLINNNKRTNCELQHTITVRDGSVGKEGLPMRLERLTHNKIKIFLTFDDLLDRGLTKDDLWRDTFKVHQLFRDMIEEASEELGFEVNGSIAVEVYSLPAQGMVVIVTNEGDYNDIEEEFADDYIEMQVTLDESDDIFYEFQTFEDVIQLAHRLCAVGCLDGTLYSYQGRFYLHVAEEPPIPLDNFVALLAEFGNPATITIHRVQEYGKRLMERRAIEQLVHYFRAN</sequence>
<dbReference type="Proteomes" id="UP000001578">
    <property type="component" value="Chromosome"/>
</dbReference>
<evidence type="ECO:0000313" key="4">
    <source>
        <dbReference type="Proteomes" id="UP000001578"/>
    </source>
</evidence>
<evidence type="ECO:0000313" key="3">
    <source>
        <dbReference type="EMBL" id="ABO67521.1"/>
    </source>
</evidence>
<dbReference type="GO" id="GO:0030674">
    <property type="term" value="F:protein-macromolecule adaptor activity"/>
    <property type="evidence" value="ECO:0007669"/>
    <property type="project" value="UniProtKB-UniRule"/>
</dbReference>
<dbReference type="HAMAP" id="MF_01124">
    <property type="entry name" value="MecA"/>
    <property type="match status" value="1"/>
</dbReference>
<proteinExistence type="inferred from homology"/>
<dbReference type="HOGENOM" id="CLU_071496_3_0_9"/>
<dbReference type="Gene3D" id="3.30.70.1950">
    <property type="match status" value="1"/>
</dbReference>
<dbReference type="PANTHER" id="PTHR39161:SF2">
    <property type="entry name" value="ADAPTER PROTEIN MECA 2"/>
    <property type="match status" value="1"/>
</dbReference>
<organism evidence="3 4">
    <name type="scientific">Geobacillus thermodenitrificans (strain NG80-2)</name>
    <dbReference type="NCBI Taxonomy" id="420246"/>
    <lineage>
        <taxon>Bacteria</taxon>
        <taxon>Bacillati</taxon>
        <taxon>Bacillota</taxon>
        <taxon>Bacilli</taxon>
        <taxon>Bacillales</taxon>
        <taxon>Anoxybacillaceae</taxon>
        <taxon>Geobacillus</taxon>
    </lineage>
</organism>
<evidence type="ECO:0000256" key="2">
    <source>
        <dbReference type="HAMAP-Rule" id="MF_01124"/>
    </source>
</evidence>
<reference evidence="3 4" key="1">
    <citation type="journal article" date="2007" name="Proc. Natl. Acad. Sci. U.S.A.">
        <title>Genome and proteome of long-chain alkane degrading Geobacillus thermodenitrificans NG80-2 isolated from a deep-subsurface oil reservoir.</title>
        <authorList>
            <person name="Feng L."/>
            <person name="Wang W."/>
            <person name="Cheng J."/>
            <person name="Ren Y."/>
            <person name="Zhao G."/>
            <person name="Gao C."/>
            <person name="Tang Y."/>
            <person name="Liu X."/>
            <person name="Han W."/>
            <person name="Peng X."/>
            <person name="Liu R."/>
            <person name="Wang L."/>
        </authorList>
    </citation>
    <scope>NUCLEOTIDE SEQUENCE [LARGE SCALE GENOMIC DNA]</scope>
    <source>
        <strain evidence="3 4">NG80-2</strain>
    </source>
</reference>
<dbReference type="EMBL" id="CP000557">
    <property type="protein sequence ID" value="ABO67521.1"/>
    <property type="molecule type" value="Genomic_DNA"/>
</dbReference>
<dbReference type="eggNOG" id="COG4862">
    <property type="taxonomic scope" value="Bacteria"/>
</dbReference>
<dbReference type="Pfam" id="PF05389">
    <property type="entry name" value="MecA"/>
    <property type="match status" value="1"/>
</dbReference>
<dbReference type="InterPro" id="IPR008681">
    <property type="entry name" value="Neg-reg_MecA"/>
</dbReference>
<dbReference type="PANTHER" id="PTHR39161">
    <property type="entry name" value="ADAPTER PROTEIN MECA"/>
    <property type="match status" value="1"/>
</dbReference>
<dbReference type="AlphaFoldDB" id="A4IQB7"/>
<dbReference type="InterPro" id="IPR038471">
    <property type="entry name" value="MecA_C_sf"/>
</dbReference>
<comment type="domain">
    <text evidence="2">The N-terminal domain probably binds unfolded/aggregated proteins; the C-terminal domain interacts with ClpC.</text>
</comment>
<protein>
    <recommendedName>
        <fullName evidence="2">Adapter protein MecA</fullName>
    </recommendedName>
</protein>
<comment type="subunit">
    <text evidence="2">Homodimer.</text>
</comment>
<dbReference type="KEGG" id="gtn:GTNG_2172"/>
<gene>
    <name evidence="2" type="primary">mecA</name>
    <name evidence="3" type="ordered locus">GTNG_2172</name>
</gene>
<evidence type="ECO:0000256" key="1">
    <source>
        <dbReference type="ARBA" id="ARBA00005397"/>
    </source>
</evidence>
<dbReference type="NCBIfam" id="NF002781">
    <property type="entry name" value="PRK02899.1"/>
    <property type="match status" value="1"/>
</dbReference>
<comment type="similarity">
    <text evidence="1 2">Belongs to the MecA family.</text>
</comment>
<accession>A4IQB7</accession>
<comment type="function">
    <text evidence="2">Enables the recognition and targeting of unfolded and aggregated proteins to the ClpC protease or to other proteins involved in proteolysis.</text>
</comment>